<dbReference type="InterPro" id="IPR036597">
    <property type="entry name" value="Fido-like_dom_sf"/>
</dbReference>
<reference evidence="9" key="3">
    <citation type="journal article" date="2018" name="Nature">
        <title>A major lineage of non-tailed dsDNA viruses as unrecognized killers of marine bacteria.</title>
        <authorList>
            <person name="Kauffman K.M."/>
            <person name="Hussain F.A."/>
            <person name="Yang J."/>
            <person name="Arevalo P."/>
            <person name="Brown J.M."/>
            <person name="Chang W.K."/>
            <person name="VanInsberghe D."/>
            <person name="Elsherbini J."/>
            <person name="Sharma R.S."/>
            <person name="Cutler M.B."/>
            <person name="Kelly L."/>
            <person name="Polz M.F."/>
        </authorList>
    </citation>
    <scope>NUCLEOTIDE SEQUENCE</scope>
    <source>
        <strain evidence="9">10N.222.48.A2</strain>
    </source>
</reference>
<evidence type="ECO:0000256" key="6">
    <source>
        <dbReference type="ARBA" id="ARBA00047939"/>
    </source>
</evidence>
<dbReference type="RefSeq" id="WP_102257488.1">
    <property type="nucleotide sequence ID" value="NZ_MDBP01000025.1"/>
</dbReference>
<evidence type="ECO:0000313" key="10">
    <source>
        <dbReference type="EMBL" id="TKG29171.1"/>
    </source>
</evidence>
<gene>
    <name evidence="9" type="ORF">BCS92_05320</name>
    <name evidence="10" type="ORF">FC057_20065</name>
</gene>
<evidence type="ECO:0000313" key="12">
    <source>
        <dbReference type="Proteomes" id="UP000308018"/>
    </source>
</evidence>
<sequence>MRDKYGADQDKYCYSNSDVLINRLNILDSDELEKAEVEFTSYRYLSYKSNVSEIKHLDFNHLKCLHHHLFQDIFEWAGQVREVDISKGYTRFCTVSRIEAEASKLFDIIPSLDNLALPDLIQELASLFCELNLLHPFREGNGRTLRFFFEELVFVLGYTIEWPKITQQEWIDANIAGVSLDLEPLITIFRLALSSEKQD</sequence>
<feature type="domain" description="Fido" evidence="8">
    <location>
        <begin position="57"/>
        <end position="191"/>
    </location>
</feature>
<evidence type="ECO:0000256" key="2">
    <source>
        <dbReference type="ARBA" id="ARBA00022695"/>
    </source>
</evidence>
<name>A0A2N7NN39_9VIBR</name>
<dbReference type="GO" id="GO:0051302">
    <property type="term" value="P:regulation of cell division"/>
    <property type="evidence" value="ECO:0007669"/>
    <property type="project" value="TreeGrafter"/>
</dbReference>
<dbReference type="SUPFAM" id="SSF140931">
    <property type="entry name" value="Fic-like"/>
    <property type="match status" value="1"/>
</dbReference>
<dbReference type="PANTHER" id="PTHR39560">
    <property type="entry name" value="PROTEIN ADENYLYLTRANSFERASE FIC-RELATED"/>
    <property type="match status" value="1"/>
</dbReference>
<dbReference type="Proteomes" id="UP000235579">
    <property type="component" value="Unassembled WGS sequence"/>
</dbReference>
<keyword evidence="1" id="KW-0808">Transferase</keyword>
<keyword evidence="3" id="KW-0547">Nucleotide-binding</keyword>
<reference evidence="9" key="2">
    <citation type="submission" date="2016-07" db="EMBL/GenBank/DDBJ databases">
        <authorList>
            <person name="Wan K."/>
            <person name="Booth B."/>
            <person name="Spirohn K."/>
            <person name="Hao T."/>
            <person name="Hu Y."/>
            <person name="Calderwood M."/>
            <person name="Hill D."/>
            <person name="Mohr S."/>
            <person name="Vidal M."/>
            <person name="Celniker S."/>
            <person name="Perrimon N."/>
        </authorList>
    </citation>
    <scope>NUCLEOTIDE SEQUENCE</scope>
    <source>
        <strain evidence="9">10N.222.48.A2</strain>
    </source>
</reference>
<keyword evidence="2" id="KW-0548">Nucleotidyltransferase</keyword>
<evidence type="ECO:0000256" key="7">
    <source>
        <dbReference type="ARBA" id="ARBA00048696"/>
    </source>
</evidence>
<dbReference type="EMBL" id="MDBP01000025">
    <property type="protein sequence ID" value="PMP17417.1"/>
    <property type="molecule type" value="Genomic_DNA"/>
</dbReference>
<evidence type="ECO:0000313" key="9">
    <source>
        <dbReference type="EMBL" id="PMP17417.1"/>
    </source>
</evidence>
<dbReference type="InterPro" id="IPR003812">
    <property type="entry name" value="Fido"/>
</dbReference>
<evidence type="ECO:0000256" key="4">
    <source>
        <dbReference type="ARBA" id="ARBA00022840"/>
    </source>
</evidence>
<dbReference type="PANTHER" id="PTHR39560:SF1">
    <property type="entry name" value="PROTEIN ADENYLYLTRANSFERASE FIC-RELATED"/>
    <property type="match status" value="1"/>
</dbReference>
<dbReference type="PROSITE" id="PS51459">
    <property type="entry name" value="FIDO"/>
    <property type="match status" value="1"/>
</dbReference>
<reference evidence="10 12" key="4">
    <citation type="submission" date="2019-04" db="EMBL/GenBank/DDBJ databases">
        <title>A reverse ecology approach based on a biological definition of microbial populations.</title>
        <authorList>
            <person name="Arevalo P."/>
            <person name="Vaninsberghe D."/>
            <person name="Elsherbini J."/>
            <person name="Gore J."/>
            <person name="Polz M."/>
        </authorList>
    </citation>
    <scope>NUCLEOTIDE SEQUENCE [LARGE SCALE GENOMIC DNA]</scope>
    <source>
        <strain evidence="10 12">10N.222.45.A8</strain>
    </source>
</reference>
<reference evidence="11" key="1">
    <citation type="submission" date="2016-07" db="EMBL/GenBank/DDBJ databases">
        <title>Nontailed viruses are major unrecognized killers of bacteria in the ocean.</title>
        <authorList>
            <person name="Kauffman K."/>
            <person name="Hussain F."/>
            <person name="Yang J."/>
            <person name="Arevalo P."/>
            <person name="Brown J."/>
            <person name="Cutler M."/>
            <person name="Kelly L."/>
            <person name="Polz M.F."/>
        </authorList>
    </citation>
    <scope>NUCLEOTIDE SEQUENCE [LARGE SCALE GENOMIC DNA]</scope>
    <source>
        <strain evidence="11">10N.222.48.A2</strain>
    </source>
</reference>
<keyword evidence="4" id="KW-0067">ATP-binding</keyword>
<evidence type="ECO:0000256" key="3">
    <source>
        <dbReference type="ARBA" id="ARBA00022741"/>
    </source>
</evidence>
<evidence type="ECO:0000259" key="8">
    <source>
        <dbReference type="PROSITE" id="PS51459"/>
    </source>
</evidence>
<proteinExistence type="predicted"/>
<dbReference type="AlphaFoldDB" id="A0A2N7NN39"/>
<protein>
    <recommendedName>
        <fullName evidence="5">protein adenylyltransferase</fullName>
        <ecNumber evidence="5">2.7.7.108</ecNumber>
    </recommendedName>
</protein>
<evidence type="ECO:0000256" key="1">
    <source>
        <dbReference type="ARBA" id="ARBA00022679"/>
    </source>
</evidence>
<dbReference type="Pfam" id="PF02661">
    <property type="entry name" value="Fic"/>
    <property type="match status" value="1"/>
</dbReference>
<dbReference type="EMBL" id="SYVV01000036">
    <property type="protein sequence ID" value="TKG29171.1"/>
    <property type="molecule type" value="Genomic_DNA"/>
</dbReference>
<comment type="catalytic activity">
    <reaction evidence="6">
        <text>L-threonyl-[protein] + ATP = 3-O-(5'-adenylyl)-L-threonyl-[protein] + diphosphate</text>
        <dbReference type="Rhea" id="RHEA:54292"/>
        <dbReference type="Rhea" id="RHEA-COMP:11060"/>
        <dbReference type="Rhea" id="RHEA-COMP:13847"/>
        <dbReference type="ChEBI" id="CHEBI:30013"/>
        <dbReference type="ChEBI" id="CHEBI:30616"/>
        <dbReference type="ChEBI" id="CHEBI:33019"/>
        <dbReference type="ChEBI" id="CHEBI:138113"/>
        <dbReference type="EC" id="2.7.7.108"/>
    </reaction>
</comment>
<dbReference type="GO" id="GO:0070733">
    <property type="term" value="F:AMPylase activity"/>
    <property type="evidence" value="ECO:0007669"/>
    <property type="project" value="UniProtKB-EC"/>
</dbReference>
<evidence type="ECO:0000313" key="11">
    <source>
        <dbReference type="Proteomes" id="UP000235579"/>
    </source>
</evidence>
<organism evidence="9 11">
    <name type="scientific">Vibrio tasmaniensis</name>
    <dbReference type="NCBI Taxonomy" id="212663"/>
    <lineage>
        <taxon>Bacteria</taxon>
        <taxon>Pseudomonadati</taxon>
        <taxon>Pseudomonadota</taxon>
        <taxon>Gammaproteobacteria</taxon>
        <taxon>Vibrionales</taxon>
        <taxon>Vibrionaceae</taxon>
        <taxon>Vibrio</taxon>
    </lineage>
</organism>
<evidence type="ECO:0000256" key="5">
    <source>
        <dbReference type="ARBA" id="ARBA00034531"/>
    </source>
</evidence>
<comment type="catalytic activity">
    <reaction evidence="7">
        <text>L-tyrosyl-[protein] + ATP = O-(5'-adenylyl)-L-tyrosyl-[protein] + diphosphate</text>
        <dbReference type="Rhea" id="RHEA:54288"/>
        <dbReference type="Rhea" id="RHEA-COMP:10136"/>
        <dbReference type="Rhea" id="RHEA-COMP:13846"/>
        <dbReference type="ChEBI" id="CHEBI:30616"/>
        <dbReference type="ChEBI" id="CHEBI:33019"/>
        <dbReference type="ChEBI" id="CHEBI:46858"/>
        <dbReference type="ChEBI" id="CHEBI:83624"/>
        <dbReference type="EC" id="2.7.7.108"/>
    </reaction>
</comment>
<accession>A0A2N7NN39</accession>
<dbReference type="GO" id="GO:0005524">
    <property type="term" value="F:ATP binding"/>
    <property type="evidence" value="ECO:0007669"/>
    <property type="project" value="UniProtKB-KW"/>
</dbReference>
<dbReference type="EC" id="2.7.7.108" evidence="5"/>
<dbReference type="Gene3D" id="1.10.3290.10">
    <property type="entry name" value="Fido-like domain"/>
    <property type="match status" value="1"/>
</dbReference>
<comment type="caution">
    <text evidence="9">The sequence shown here is derived from an EMBL/GenBank/DDBJ whole genome shotgun (WGS) entry which is preliminary data.</text>
</comment>
<dbReference type="Proteomes" id="UP000308018">
    <property type="component" value="Unassembled WGS sequence"/>
</dbReference>